<evidence type="ECO:0000256" key="1">
    <source>
        <dbReference type="SAM" id="MobiDB-lite"/>
    </source>
</evidence>
<organism evidence="3">
    <name type="scientific">Octactis speculum</name>
    <dbReference type="NCBI Taxonomy" id="3111310"/>
    <lineage>
        <taxon>Eukaryota</taxon>
        <taxon>Sar</taxon>
        <taxon>Stramenopiles</taxon>
        <taxon>Ochrophyta</taxon>
        <taxon>Dictyochophyceae</taxon>
        <taxon>Dictyochales</taxon>
        <taxon>Dictyochaceae</taxon>
        <taxon>Octactis</taxon>
    </lineage>
</organism>
<feature type="transmembrane region" description="Helical" evidence="2">
    <location>
        <begin position="21"/>
        <end position="44"/>
    </location>
</feature>
<evidence type="ECO:0000256" key="2">
    <source>
        <dbReference type="SAM" id="Phobius"/>
    </source>
</evidence>
<feature type="region of interest" description="Disordered" evidence="1">
    <location>
        <begin position="199"/>
        <end position="227"/>
    </location>
</feature>
<feature type="transmembrane region" description="Helical" evidence="2">
    <location>
        <begin position="64"/>
        <end position="87"/>
    </location>
</feature>
<feature type="transmembrane region" description="Helical" evidence="2">
    <location>
        <begin position="162"/>
        <end position="181"/>
    </location>
</feature>
<dbReference type="EMBL" id="HBGS01045536">
    <property type="protein sequence ID" value="CAD9458113.1"/>
    <property type="molecule type" value="Transcribed_RNA"/>
</dbReference>
<keyword evidence="2" id="KW-0472">Membrane</keyword>
<evidence type="ECO:0008006" key="4">
    <source>
        <dbReference type="Google" id="ProtNLM"/>
    </source>
</evidence>
<dbReference type="AlphaFoldDB" id="A0A7S2DLL6"/>
<evidence type="ECO:0000313" key="3">
    <source>
        <dbReference type="EMBL" id="CAD9458113.1"/>
    </source>
</evidence>
<protein>
    <recommendedName>
        <fullName evidence="4">MARVEL domain-containing protein</fullName>
    </recommendedName>
</protein>
<keyword evidence="2" id="KW-1133">Transmembrane helix</keyword>
<gene>
    <name evidence="3" type="ORF">DSPE1174_LOCUS23560</name>
</gene>
<keyword evidence="2" id="KW-0812">Transmembrane</keyword>
<reference evidence="3" key="1">
    <citation type="submission" date="2021-01" db="EMBL/GenBank/DDBJ databases">
        <authorList>
            <person name="Corre E."/>
            <person name="Pelletier E."/>
            <person name="Niang G."/>
            <person name="Scheremetjew M."/>
            <person name="Finn R."/>
            <person name="Kale V."/>
            <person name="Holt S."/>
            <person name="Cochrane G."/>
            <person name="Meng A."/>
            <person name="Brown T."/>
            <person name="Cohen L."/>
        </authorList>
    </citation>
    <scope>NUCLEOTIDE SEQUENCE</scope>
    <source>
        <strain evidence="3">CCMP1381</strain>
    </source>
</reference>
<accession>A0A7S2DLL6</accession>
<sequence>MERFPPPQPRPLHLPQLSKRTWWTIYYGGIALVWLFSLISFAVLVSARRSSNDKVFNYSNWTALQFTATTGILIWLFTWLLGAIEIIESNSQFDLSNNKKLQTSLRATNLFCLLLAYTAAIASASIGADCNYHEMYSNLDLYDDTIQNEAEDFCAKVQVSCAFMWFVLAGLFAVCAAQFMLNYEGKEFKFLGEEGHPEASNPLAGEHGRGNNPIDAHEDKIPAGVDL</sequence>
<name>A0A7S2DLL6_9STRA</name>
<feature type="transmembrane region" description="Helical" evidence="2">
    <location>
        <begin position="108"/>
        <end position="128"/>
    </location>
</feature>
<proteinExistence type="predicted"/>